<feature type="compositionally biased region" description="Basic and acidic residues" evidence="1">
    <location>
        <begin position="1"/>
        <end position="13"/>
    </location>
</feature>
<gene>
    <name evidence="2" type="ORF">UR63_C0044G0019</name>
</gene>
<reference evidence="2 3" key="1">
    <citation type="journal article" date="2015" name="Nature">
        <title>rRNA introns, odd ribosomes, and small enigmatic genomes across a large radiation of phyla.</title>
        <authorList>
            <person name="Brown C.T."/>
            <person name="Hug L.A."/>
            <person name="Thomas B.C."/>
            <person name="Sharon I."/>
            <person name="Castelle C.J."/>
            <person name="Singh A."/>
            <person name="Wilkins M.J."/>
            <person name="Williams K.H."/>
            <person name="Banfield J.F."/>
        </authorList>
    </citation>
    <scope>NUCLEOTIDE SEQUENCE [LARGE SCALE GENOMIC DNA]</scope>
</reference>
<comment type="caution">
    <text evidence="2">The sequence shown here is derived from an EMBL/GenBank/DDBJ whole genome shotgun (WGS) entry which is preliminary data.</text>
</comment>
<evidence type="ECO:0000313" key="3">
    <source>
        <dbReference type="Proteomes" id="UP000034127"/>
    </source>
</evidence>
<evidence type="ECO:0000256" key="1">
    <source>
        <dbReference type="SAM" id="MobiDB-lite"/>
    </source>
</evidence>
<organism evidence="2 3">
    <name type="scientific">Candidatus Roizmanbacteria bacterium GW2011_GWC2_35_12</name>
    <dbReference type="NCBI Taxonomy" id="1618485"/>
    <lineage>
        <taxon>Bacteria</taxon>
        <taxon>Candidatus Roizmaniibacteriota</taxon>
    </lineage>
</organism>
<evidence type="ECO:0000313" key="2">
    <source>
        <dbReference type="EMBL" id="KKP65778.1"/>
    </source>
</evidence>
<accession>A0A0G0B8S3</accession>
<dbReference type="EMBL" id="LBPX01000044">
    <property type="protein sequence ID" value="KKP65778.1"/>
    <property type="molecule type" value="Genomic_DNA"/>
</dbReference>
<dbReference type="AlphaFoldDB" id="A0A0G0B8S3"/>
<protein>
    <submittedName>
        <fullName evidence="2">Uncharacterized protein</fullName>
    </submittedName>
</protein>
<dbReference type="Proteomes" id="UP000034127">
    <property type="component" value="Unassembled WGS sequence"/>
</dbReference>
<proteinExistence type="predicted"/>
<sequence length="22" mass="2420">SKVAEEAKTEVRATLKKTSSKK</sequence>
<feature type="region of interest" description="Disordered" evidence="1">
    <location>
        <begin position="1"/>
        <end position="22"/>
    </location>
</feature>
<name>A0A0G0B8S3_9BACT</name>
<feature type="non-terminal residue" evidence="2">
    <location>
        <position position="1"/>
    </location>
</feature>